<dbReference type="GO" id="GO:0003700">
    <property type="term" value="F:DNA-binding transcription factor activity"/>
    <property type="evidence" value="ECO:0007669"/>
    <property type="project" value="InterPro"/>
</dbReference>
<keyword evidence="3" id="KW-0805">Transcription regulation</keyword>
<dbReference type="GeneID" id="72463293"/>
<sequence length="254" mass="28276">MNVNDRRQAILEIINKEGQVRAVELASRLNVTGETIRKDLIYLSDKNLLRKNHGSAQAISEFIERSVDARAQENAMFKREIARTALDQLNNCSVIFIDSGSTLMEMAKLLSKRPDLAIITNSFSIIQTLMDSENTIYFIGGEVASVTQSTSGFWAASELQSIRIDIAFLGTSGFQSHSGPCTKTFPDAQLKKEVLRNSNRIVVLADHTKFSTNAIVQFAEWKDIDLLITDNRVTQEQIATLEDAVDIVITPVPQ</sequence>
<dbReference type="InterPro" id="IPR050313">
    <property type="entry name" value="Carb_Metab_HTH_regulators"/>
</dbReference>
<comment type="function">
    <text evidence="6">Repressor of the lactose catabolism operon. Galactose-6-phosphate is the inducer.</text>
</comment>
<dbReference type="PANTHER" id="PTHR30363:SF4">
    <property type="entry name" value="GLYCEROL-3-PHOSPHATE REGULON REPRESSOR"/>
    <property type="match status" value="1"/>
</dbReference>
<dbReference type="SMART" id="SM00420">
    <property type="entry name" value="HTH_DEOR"/>
    <property type="match status" value="1"/>
</dbReference>
<dbReference type="EMBL" id="CZBE01000001">
    <property type="protein sequence ID" value="CUP23142.1"/>
    <property type="molecule type" value="Genomic_DNA"/>
</dbReference>
<dbReference type="Pfam" id="PF00455">
    <property type="entry name" value="DeoRC"/>
    <property type="match status" value="1"/>
</dbReference>
<dbReference type="PROSITE" id="PS00894">
    <property type="entry name" value="HTH_DEOR_1"/>
    <property type="match status" value="1"/>
</dbReference>
<keyword evidence="5" id="KW-0804">Transcription</keyword>
<evidence type="ECO:0000256" key="3">
    <source>
        <dbReference type="ARBA" id="ARBA00023015"/>
    </source>
</evidence>
<dbReference type="SUPFAM" id="SSF46785">
    <property type="entry name" value="Winged helix' DNA-binding domain"/>
    <property type="match status" value="1"/>
</dbReference>
<dbReference type="InterPro" id="IPR014036">
    <property type="entry name" value="DeoR-like_C"/>
</dbReference>
<dbReference type="Gene3D" id="3.40.50.1360">
    <property type="match status" value="1"/>
</dbReference>
<evidence type="ECO:0000313" key="8">
    <source>
        <dbReference type="EMBL" id="CUP23142.1"/>
    </source>
</evidence>
<dbReference type="InterPro" id="IPR018356">
    <property type="entry name" value="Tscrpt_reg_HTH_DeoR_CS"/>
</dbReference>
<keyword evidence="2" id="KW-0678">Repressor</keyword>
<dbReference type="SUPFAM" id="SSF100950">
    <property type="entry name" value="NagB/RpiA/CoA transferase-like"/>
    <property type="match status" value="1"/>
</dbReference>
<evidence type="ECO:0000259" key="7">
    <source>
        <dbReference type="PROSITE" id="PS51000"/>
    </source>
</evidence>
<evidence type="ECO:0000256" key="4">
    <source>
        <dbReference type="ARBA" id="ARBA00023125"/>
    </source>
</evidence>
<evidence type="ECO:0000256" key="6">
    <source>
        <dbReference type="ARBA" id="ARBA00024937"/>
    </source>
</evidence>
<dbReference type="AlphaFoldDB" id="A0A174LG09"/>
<proteinExistence type="predicted"/>
<evidence type="ECO:0000313" key="9">
    <source>
        <dbReference type="Proteomes" id="UP000095765"/>
    </source>
</evidence>
<protein>
    <recommendedName>
        <fullName evidence="1">Lactose phosphotransferase system repressor</fullName>
    </recommendedName>
</protein>
<dbReference type="InterPro" id="IPR036390">
    <property type="entry name" value="WH_DNA-bd_sf"/>
</dbReference>
<dbReference type="RefSeq" id="WP_034553581.1">
    <property type="nucleotide sequence ID" value="NZ_CABIWA010000002.1"/>
</dbReference>
<dbReference type="Proteomes" id="UP000095765">
    <property type="component" value="Unassembled WGS sequence"/>
</dbReference>
<evidence type="ECO:0000256" key="1">
    <source>
        <dbReference type="ARBA" id="ARBA00021390"/>
    </source>
</evidence>
<organism evidence="8 9">
    <name type="scientific">Anaerotruncus colihominis</name>
    <dbReference type="NCBI Taxonomy" id="169435"/>
    <lineage>
        <taxon>Bacteria</taxon>
        <taxon>Bacillati</taxon>
        <taxon>Bacillota</taxon>
        <taxon>Clostridia</taxon>
        <taxon>Eubacteriales</taxon>
        <taxon>Oscillospiraceae</taxon>
        <taxon>Anaerotruncus</taxon>
    </lineage>
</organism>
<evidence type="ECO:0000256" key="2">
    <source>
        <dbReference type="ARBA" id="ARBA00022491"/>
    </source>
</evidence>
<dbReference type="InterPro" id="IPR037171">
    <property type="entry name" value="NagB/RpiA_transferase-like"/>
</dbReference>
<dbReference type="InterPro" id="IPR001034">
    <property type="entry name" value="DeoR_HTH"/>
</dbReference>
<dbReference type="OrthoDB" id="9797223at2"/>
<dbReference type="SMART" id="SM01134">
    <property type="entry name" value="DeoRC"/>
    <property type="match status" value="1"/>
</dbReference>
<reference evidence="8 9" key="1">
    <citation type="submission" date="2015-09" db="EMBL/GenBank/DDBJ databases">
        <authorList>
            <consortium name="Pathogen Informatics"/>
        </authorList>
    </citation>
    <scope>NUCLEOTIDE SEQUENCE [LARGE SCALE GENOMIC DNA]</scope>
    <source>
        <strain evidence="8 9">2789STDY5834939</strain>
    </source>
</reference>
<accession>A0A174LG09</accession>
<dbReference type="Gene3D" id="1.10.10.10">
    <property type="entry name" value="Winged helix-like DNA-binding domain superfamily/Winged helix DNA-binding domain"/>
    <property type="match status" value="1"/>
</dbReference>
<dbReference type="Pfam" id="PF08220">
    <property type="entry name" value="HTH_DeoR"/>
    <property type="match status" value="1"/>
</dbReference>
<dbReference type="PANTHER" id="PTHR30363">
    <property type="entry name" value="HTH-TYPE TRANSCRIPTIONAL REGULATOR SRLR-RELATED"/>
    <property type="match status" value="1"/>
</dbReference>
<dbReference type="InterPro" id="IPR036388">
    <property type="entry name" value="WH-like_DNA-bd_sf"/>
</dbReference>
<dbReference type="GO" id="GO:0003677">
    <property type="term" value="F:DNA binding"/>
    <property type="evidence" value="ECO:0007669"/>
    <property type="project" value="UniProtKB-KW"/>
</dbReference>
<gene>
    <name evidence="8" type="primary">glpR_1</name>
    <name evidence="8" type="ORF">ERS852551_00170</name>
</gene>
<evidence type="ECO:0000256" key="5">
    <source>
        <dbReference type="ARBA" id="ARBA00023163"/>
    </source>
</evidence>
<feature type="domain" description="HTH deoR-type" evidence="7">
    <location>
        <begin position="3"/>
        <end position="58"/>
    </location>
</feature>
<dbReference type="PRINTS" id="PR00037">
    <property type="entry name" value="HTHLACR"/>
</dbReference>
<name>A0A174LG09_9FIRM</name>
<keyword evidence="4" id="KW-0238">DNA-binding</keyword>
<dbReference type="PROSITE" id="PS51000">
    <property type="entry name" value="HTH_DEOR_2"/>
    <property type="match status" value="1"/>
</dbReference>